<protein>
    <submittedName>
        <fullName evidence="2">Trep</fullName>
    </submittedName>
</protein>
<reference evidence="3" key="1">
    <citation type="submission" date="2009-12" db="EMBL/GenBank/DDBJ databases">
        <title>Complete sequence of Treponema azotonutricium strain ZAS-9.</title>
        <authorList>
            <person name="Tetu S.G."/>
            <person name="Matson E."/>
            <person name="Ren Q."/>
            <person name="Seshadri R."/>
            <person name="Elbourne L."/>
            <person name="Hassan K.A."/>
            <person name="Durkin A."/>
            <person name="Radune D."/>
            <person name="Mohamoud Y."/>
            <person name="Shay R."/>
            <person name="Jin S."/>
            <person name="Zhang X."/>
            <person name="Lucey K."/>
            <person name="Ballor N.R."/>
            <person name="Ottesen E."/>
            <person name="Rosenthal R."/>
            <person name="Allen A."/>
            <person name="Leadbetter J.R."/>
            <person name="Paulsen I.T."/>
        </authorList>
    </citation>
    <scope>NUCLEOTIDE SEQUENCE [LARGE SCALE GENOMIC DNA]</scope>
    <source>
        <strain evidence="3">ATCC BAA-888 / DSM 13862 / ZAS-9</strain>
    </source>
</reference>
<dbReference type="HOGENOM" id="CLU_326449_0_0_12"/>
<keyword evidence="3" id="KW-1185">Reference proteome</keyword>
<feature type="signal peptide" evidence="1">
    <location>
        <begin position="1"/>
        <end position="22"/>
    </location>
</feature>
<evidence type="ECO:0000256" key="1">
    <source>
        <dbReference type="SAM" id="SignalP"/>
    </source>
</evidence>
<dbReference type="AlphaFoldDB" id="F5YCK2"/>
<evidence type="ECO:0000313" key="3">
    <source>
        <dbReference type="Proteomes" id="UP000009222"/>
    </source>
</evidence>
<dbReference type="EMBL" id="CP001841">
    <property type="protein sequence ID" value="AEF82450.1"/>
    <property type="molecule type" value="Genomic_DNA"/>
</dbReference>
<keyword evidence="1" id="KW-0732">Signal</keyword>
<gene>
    <name evidence="2" type="ordered locus">TREAZ_1751</name>
</gene>
<dbReference type="STRING" id="545695.TREAZ_1751"/>
<dbReference type="eggNOG" id="COG0823">
    <property type="taxonomic scope" value="Bacteria"/>
</dbReference>
<feature type="chain" id="PRO_5003335108" evidence="1">
    <location>
        <begin position="23"/>
        <end position="980"/>
    </location>
</feature>
<dbReference type="OrthoDB" id="304612at2"/>
<accession>F5YCK2</accession>
<organism evidence="2 3">
    <name type="scientific">Leadbettera azotonutricia (strain ATCC BAA-888 / DSM 13862 / ZAS-9)</name>
    <name type="common">Treponema azotonutricium</name>
    <dbReference type="NCBI Taxonomy" id="545695"/>
    <lineage>
        <taxon>Bacteria</taxon>
        <taxon>Pseudomonadati</taxon>
        <taxon>Spirochaetota</taxon>
        <taxon>Spirochaetia</taxon>
        <taxon>Spirochaetales</taxon>
        <taxon>Breznakiellaceae</taxon>
        <taxon>Leadbettera</taxon>
    </lineage>
</organism>
<sequence>MYLRRLLISLSLCLLGAVSVSAQNFKPFILLRAIKTEHFEIIYPAESEATARALSLFADQSYKKASKLLGITVKDRIPVAITPHTDEFNGYMNPLPYPHIVLFDTPMDPEWTAYENSLESLFFHELTHAISLSSRGKGFQVLHTIFGGWVYPTGLTAPMFMVEGVTVSFESLEGFGRANDPLIKEKLSQAVHEDNFLTGFQASGIYEYPPQGNAYYDYGGLFSAWLQKTYGMEKYAGLWKDMGTGYHFSFWFYNNGFYYSFKKIYGLSFEEAWNVFKESWRLEGIKKNNDGFVYGGNQKDKVIINAVTSDSNSVIFIDSVAEKVLKYNPTSAGGSGGSPGAIKKLASIDSSAYDIDATNNGSFLISSYRYGGNLSQAMVTEYSGNGNKTGRTWPGLYHGRFFREGAVGISSDRHTNNLVYRSKPGKKGEEILLKGNAELLYSRPSPIDDEWIAFIALKKGKRELCLFNYDTRQAYTLVSALDDNENIWRYMRGLSYSEGRLLFSYNHNDRMYKLGVIILPANHSALNESSITAVLSNTDFSGGIFLPVLLNGDIYYRGAFSTWDAIMKYPDEAESLREAPLAISGLHLEPWPEEDSIAAGLRQIQPPVQQTPREPSAGEQSADSKLYFPLKYLNPFKLWIPLPLLRRHESSISIDGGGFFSFMADPADTNFIFLSAYMDARNLMGVFDLQWTNRSLGFPLQITFSDDMDRSWEIDYRRTQGTITAIIGHGLGGELVRLNFQAGIGMAWFAFDPEDGSSAYTWEYETHGSSLIFGIELTSLKRSAWELFGSGFSAAFYSRFSFPEAAPRYEGLFKAAFDPFPLRFGFYGVWDSDGLNLAGYSRSYDTSLFAPIASTEYSSFDSSGFKWMGGGEIEWRLFSVDIKKNLSHVYYNRIFGSLAYRGAFYDSKSVNIPQGNPLWDDYRLAQSAVLRFGAALSTVFVTALPVTVKPELWGAFKISGAQNGIGWNDFAWGIYVSAEL</sequence>
<dbReference type="KEGG" id="taz:TREAZ_1751"/>
<evidence type="ECO:0000313" key="2">
    <source>
        <dbReference type="EMBL" id="AEF82450.1"/>
    </source>
</evidence>
<dbReference type="Proteomes" id="UP000009222">
    <property type="component" value="Chromosome"/>
</dbReference>
<name>F5YCK2_LEAAZ</name>
<dbReference type="SUPFAM" id="SSF69304">
    <property type="entry name" value="Tricorn protease N-terminal domain"/>
    <property type="match status" value="1"/>
</dbReference>
<proteinExistence type="predicted"/>
<reference evidence="2 3" key="2">
    <citation type="journal article" date="2011" name="ISME J.">
        <title>RNA-seq reveals cooperative metabolic interactions between two termite-gut spirochete species in co-culture.</title>
        <authorList>
            <person name="Rosenthal A.Z."/>
            <person name="Matson E.G."/>
            <person name="Eldar A."/>
            <person name="Leadbetter J.R."/>
        </authorList>
    </citation>
    <scope>NUCLEOTIDE SEQUENCE [LARGE SCALE GENOMIC DNA]</scope>
    <source>
        <strain evidence="3">ATCC BAA-888 / DSM 13862 / ZAS-9</strain>
    </source>
</reference>
<dbReference type="RefSeq" id="WP_015710273.1">
    <property type="nucleotide sequence ID" value="NC_015577.1"/>
</dbReference>
<dbReference type="InParanoid" id="F5YCK2"/>